<evidence type="ECO:0000256" key="1">
    <source>
        <dbReference type="SAM" id="MobiDB-lite"/>
    </source>
</evidence>
<gene>
    <name evidence="2" type="ORF">F9L07_09230</name>
</gene>
<proteinExistence type="predicted"/>
<evidence type="ECO:0000313" key="3">
    <source>
        <dbReference type="Proteomes" id="UP000449906"/>
    </source>
</evidence>
<dbReference type="RefSeq" id="WP_151579408.1">
    <property type="nucleotide sequence ID" value="NZ_WBVM01000001.1"/>
</dbReference>
<feature type="compositionally biased region" description="Pro residues" evidence="1">
    <location>
        <begin position="207"/>
        <end position="216"/>
    </location>
</feature>
<dbReference type="Proteomes" id="UP000449906">
    <property type="component" value="Unassembled WGS sequence"/>
</dbReference>
<dbReference type="Pfam" id="PF20062">
    <property type="entry name" value="DUF6461"/>
    <property type="match status" value="1"/>
</dbReference>
<organism evidence="2 3">
    <name type="scientific">Nocardioides simplex</name>
    <name type="common">Arthrobacter simplex</name>
    <dbReference type="NCBI Taxonomy" id="2045"/>
    <lineage>
        <taxon>Bacteria</taxon>
        <taxon>Bacillati</taxon>
        <taxon>Actinomycetota</taxon>
        <taxon>Actinomycetes</taxon>
        <taxon>Propionibacteriales</taxon>
        <taxon>Nocardioidaceae</taxon>
        <taxon>Pimelobacter</taxon>
    </lineage>
</organism>
<dbReference type="InterPro" id="IPR045592">
    <property type="entry name" value="DUF6461"/>
</dbReference>
<comment type="caution">
    <text evidence="2">The sequence shown here is derived from an EMBL/GenBank/DDBJ whole genome shotgun (WGS) entry which is preliminary data.</text>
</comment>
<evidence type="ECO:0000313" key="2">
    <source>
        <dbReference type="EMBL" id="KAB2812003.1"/>
    </source>
</evidence>
<dbReference type="EMBL" id="WBVM01000001">
    <property type="protein sequence ID" value="KAB2812003.1"/>
    <property type="molecule type" value="Genomic_DNA"/>
</dbReference>
<sequence>MPRRRHALRDGVAFLVALAIALGYVAWSRASQDDTERVTDETASGTGEPSVYLEVLPDEEEPRLTLGDTADLGGGLRVRLGGPAVGGDDLGLWLQLDLRTENTGTAPQPRPHIGLYCAQSEDGGYALWEVGDADSRGTVPAGAIEETGIRVTLPGDGRRGEAIPACEGTAYLEAATYGEDDWNNPLTYAQWSVPSDLLDDLNDARPDPPPSPAVPEPEPDLDRPYGWTDGDPYSNGYAVAFVRGLSTKEVLRALGPVRRDAGALDGAGAWLLLDRLTDPETYDAPYVVSLAERDGGVVVFSNYGFFTKARLRALSRHGVAASYSNTINGDDLVLVARRGKVVRQSEDLIGSSAWVLLDRLTSISVSEAWLSDQPHPTYVLAGW</sequence>
<name>A0A7J5E1E5_NOCSI</name>
<accession>A0A7J5E1E5</accession>
<reference evidence="2 3" key="1">
    <citation type="submission" date="2019-09" db="EMBL/GenBank/DDBJ databases">
        <title>Pimelobacter sp. isolated from Paulinella.</title>
        <authorList>
            <person name="Jeong S.E."/>
        </authorList>
    </citation>
    <scope>NUCLEOTIDE SEQUENCE [LARGE SCALE GENOMIC DNA]</scope>
    <source>
        <strain evidence="2 3">Pch-N</strain>
    </source>
</reference>
<dbReference type="AlphaFoldDB" id="A0A7J5E1E5"/>
<protein>
    <submittedName>
        <fullName evidence="2">Uncharacterized protein</fullName>
    </submittedName>
</protein>
<feature type="region of interest" description="Disordered" evidence="1">
    <location>
        <begin position="197"/>
        <end position="228"/>
    </location>
</feature>